<proteinExistence type="predicted"/>
<reference evidence="2" key="1">
    <citation type="journal article" date="2022" name="Nat. Commun.">
        <title>Chromosome evolution and the genetic basis of agronomically important traits in greater yam.</title>
        <authorList>
            <person name="Bredeson J.V."/>
            <person name="Lyons J.B."/>
            <person name="Oniyinde I.O."/>
            <person name="Okereke N.R."/>
            <person name="Kolade O."/>
            <person name="Nnabue I."/>
            <person name="Nwadili C.O."/>
            <person name="Hribova E."/>
            <person name="Parker M."/>
            <person name="Nwogha J."/>
            <person name="Shu S."/>
            <person name="Carlson J."/>
            <person name="Kariba R."/>
            <person name="Muthemba S."/>
            <person name="Knop K."/>
            <person name="Barton G.J."/>
            <person name="Sherwood A.V."/>
            <person name="Lopez-Montes A."/>
            <person name="Asiedu R."/>
            <person name="Jamnadass R."/>
            <person name="Muchugi A."/>
            <person name="Goodstein D."/>
            <person name="Egesi C.N."/>
            <person name="Featherston J."/>
            <person name="Asfaw A."/>
            <person name="Simpson G.G."/>
            <person name="Dolezel J."/>
            <person name="Hendre P.S."/>
            <person name="Van Deynze A."/>
            <person name="Kumar P.L."/>
            <person name="Obidiegwu J.E."/>
            <person name="Bhattacharjee R."/>
            <person name="Rokhsar D.S."/>
        </authorList>
    </citation>
    <scope>NUCLEOTIDE SEQUENCE [LARGE SCALE GENOMIC DNA]</scope>
    <source>
        <strain evidence="2">cv. TDa95/00328</strain>
    </source>
</reference>
<evidence type="ECO:0000313" key="1">
    <source>
        <dbReference type="EMBL" id="KAH7678211.1"/>
    </source>
</evidence>
<keyword evidence="2" id="KW-1185">Reference proteome</keyword>
<dbReference type="EMBL" id="CM037017">
    <property type="protein sequence ID" value="KAH7678211.1"/>
    <property type="molecule type" value="Genomic_DNA"/>
</dbReference>
<gene>
    <name evidence="1" type="ORF">IHE45_07G135600</name>
</gene>
<evidence type="ECO:0000313" key="2">
    <source>
        <dbReference type="Proteomes" id="UP000827976"/>
    </source>
</evidence>
<name>A0ACB7VUR2_DIOAL</name>
<protein>
    <submittedName>
        <fullName evidence="1">Uncharacterized protein</fullName>
    </submittedName>
</protein>
<comment type="caution">
    <text evidence="1">The sequence shown here is derived from an EMBL/GenBank/DDBJ whole genome shotgun (WGS) entry which is preliminary data.</text>
</comment>
<accession>A0ACB7VUR2</accession>
<sequence>MMNTLNSILASFPPTTPGFVSSKKLSNNKNKKKKLALCLCNKSDGAEPENEGDKRKQELLAQIAMLQAQKVRLTNFLDERSAYLTQFGQEAEADFDQIGEKALKDLDDAGARIMEKMDLQMEAFEESSEIIRQEIAKDEKVLEDFEERIERERNQDLFFKSLSQKKPPGKQAAAGYTAEVLKPVRGTITKNAGSKFRRNIYLGLMTLVFGTIGNYLITYPQVEWKKVAALGLILLGLLFQYIYERSLSTATMEDMENKENPGEDG</sequence>
<organism evidence="1 2">
    <name type="scientific">Dioscorea alata</name>
    <name type="common">Purple yam</name>
    <dbReference type="NCBI Taxonomy" id="55571"/>
    <lineage>
        <taxon>Eukaryota</taxon>
        <taxon>Viridiplantae</taxon>
        <taxon>Streptophyta</taxon>
        <taxon>Embryophyta</taxon>
        <taxon>Tracheophyta</taxon>
        <taxon>Spermatophyta</taxon>
        <taxon>Magnoliopsida</taxon>
        <taxon>Liliopsida</taxon>
        <taxon>Dioscoreales</taxon>
        <taxon>Dioscoreaceae</taxon>
        <taxon>Dioscorea</taxon>
    </lineage>
</organism>
<dbReference type="Proteomes" id="UP000827976">
    <property type="component" value="Chromosome 7"/>
</dbReference>